<dbReference type="SUPFAM" id="SSF48452">
    <property type="entry name" value="TPR-like"/>
    <property type="match status" value="3"/>
</dbReference>
<dbReference type="Gene3D" id="3.40.50.300">
    <property type="entry name" value="P-loop containing nucleotide triphosphate hydrolases"/>
    <property type="match status" value="1"/>
</dbReference>
<dbReference type="Pfam" id="PF13191">
    <property type="entry name" value="AAA_16"/>
    <property type="match status" value="1"/>
</dbReference>
<evidence type="ECO:0000313" key="6">
    <source>
        <dbReference type="Proteomes" id="UP000092839"/>
    </source>
</evidence>
<feature type="region of interest" description="Disordered" evidence="3">
    <location>
        <begin position="247"/>
        <end position="268"/>
    </location>
</feature>
<dbReference type="EMBL" id="CP016428">
    <property type="protein sequence ID" value="ANV99246.1"/>
    <property type="molecule type" value="Genomic_DNA"/>
</dbReference>
<dbReference type="InterPro" id="IPR019734">
    <property type="entry name" value="TPR_rpt"/>
</dbReference>
<dbReference type="STRING" id="1274631.LMTR13_02685"/>
<dbReference type="Pfam" id="PF03704">
    <property type="entry name" value="BTAD"/>
    <property type="match status" value="1"/>
</dbReference>
<dbReference type="GO" id="GO:0003677">
    <property type="term" value="F:DNA binding"/>
    <property type="evidence" value="ECO:0007669"/>
    <property type="project" value="InterPro"/>
</dbReference>
<dbReference type="SMART" id="SM01043">
    <property type="entry name" value="BTAD"/>
    <property type="match status" value="1"/>
</dbReference>
<feature type="compositionally biased region" description="Low complexity" evidence="3">
    <location>
        <begin position="259"/>
        <end position="268"/>
    </location>
</feature>
<dbReference type="GO" id="GO:0006355">
    <property type="term" value="P:regulation of DNA-templated transcription"/>
    <property type="evidence" value="ECO:0007669"/>
    <property type="project" value="InterPro"/>
</dbReference>
<dbReference type="PANTHER" id="PTHR16305:SF28">
    <property type="entry name" value="GUANYLATE CYCLASE DOMAIN-CONTAINING PROTEIN"/>
    <property type="match status" value="1"/>
</dbReference>
<keyword evidence="1" id="KW-0547">Nucleotide-binding</keyword>
<dbReference type="InterPro" id="IPR016032">
    <property type="entry name" value="Sig_transdc_resp-reg_C-effctor"/>
</dbReference>
<dbReference type="SUPFAM" id="SSF46894">
    <property type="entry name" value="C-terminal effector domain of the bipartite response regulators"/>
    <property type="match status" value="1"/>
</dbReference>
<dbReference type="Gene3D" id="1.10.10.10">
    <property type="entry name" value="Winged helix-like DNA-binding domain superfamily/Winged helix DNA-binding domain"/>
    <property type="match status" value="1"/>
</dbReference>
<dbReference type="InterPro" id="IPR011990">
    <property type="entry name" value="TPR-like_helical_dom_sf"/>
</dbReference>
<dbReference type="PANTHER" id="PTHR16305">
    <property type="entry name" value="TESTICULAR SOLUBLE ADENYLYL CYCLASE"/>
    <property type="match status" value="1"/>
</dbReference>
<dbReference type="GO" id="GO:0005737">
    <property type="term" value="C:cytoplasm"/>
    <property type="evidence" value="ECO:0007669"/>
    <property type="project" value="TreeGrafter"/>
</dbReference>
<evidence type="ECO:0000256" key="2">
    <source>
        <dbReference type="ARBA" id="ARBA00022840"/>
    </source>
</evidence>
<keyword evidence="2" id="KW-0067">ATP-binding</keyword>
<reference evidence="5 6" key="1">
    <citation type="submission" date="2016-07" db="EMBL/GenBank/DDBJ databases">
        <title>Complete genome sequence of Bradyrhizobium icense LMTR 13T, a potential inoculant strain isolated from lima bean (Phaseolus lunatus) in Peru.</title>
        <authorList>
            <person name="Ormeno-Orrillo E."/>
            <person name="Duran D."/>
            <person name="Rogel M.A."/>
            <person name="Rey L."/>
            <person name="Imperial J."/>
            <person name="Ruiz-Argueso T."/>
            <person name="Martinez-Romero E."/>
        </authorList>
    </citation>
    <scope>NUCLEOTIDE SEQUENCE [LARGE SCALE GENOMIC DNA]</scope>
    <source>
        <strain evidence="5 6">LMTR 13</strain>
    </source>
</reference>
<evidence type="ECO:0000313" key="5">
    <source>
        <dbReference type="EMBL" id="ANV99246.1"/>
    </source>
</evidence>
<sequence>MSQSGPGSGTKLQIDLLGGCSLQLNGHGLRSLPTKKSQALLAYLAVPAGRFHAREKLTAMFWGDTSETLARQSFRQALVSIRRLLDGERPLLLTRNGAIALDAEAVVVDVALLETALADGTTTALEQVAELCKGEFLAGLSLNEPEFDEWRSFERGRLNVLAVEALAKLVDRQASKTPEAAIQTARRLLAIDPSQERIQRALMRLLLGQGQRAAALKQYQQCVDWFERELGVEPEEETQQVYRDILRSAGPGSDRQRRSASPAPRAVNARADEVQMVGREFELRHLNDALTNMFDTGGRVVLLRGEAGIGKSRLLREFIGNVPSGVRVLIGRCHETEQILPLHAWIDALRESGTVLDAAVRDRLGAAANAQLVRVFPELRQPESQPVTAPEQYSLLFDALAQLLVELASGQPTIFVLEDLHWCDGLSARFLAFFGRRIHHLPILVVGSMRPEELADAPVLAQSLKELRGDNRLDEIPLGALSEGDAATLIQALLPAGRRGPQSANAARDIWAASEGNPFIIVESVRSLDYARPAIRQGESSLIREFVTARLERLPELPRRLVPVAAAIGRDFTFSLLARAGKIAEVDAAIAVEQLVRRHILTTEGERVDFCHDWIRRVAYERLMPQQRRLLHSAVGEAIEELHRGDSEEIADQLGHHYVQAGDARRAIPSLIQFADLAGRRYALDDALRAFQQAADVAELLPVSERDHQKLDLALRQTFVLSMLGRQREIWEILQTHAEHVGRVVDPLLTSEYHFRVGLTCFYLGRYVEGKAAGERALSEGERAGNADAIGKALHALSLIAYETGHPQQGIAHARRAISLLEATRERQWLGLVYHDLALNSVVAGDLKAALDAARQEQVIGRAIGWPRIVALAGSVIAWALALRGDHEAAIEAAQQSLELSRDAMVSNLVLGSMGLAYVDQGDTKTAITILSEVVVQLRKSPVRSGEMRCLAFLSEAQLLAGDLAHARETASRALELDQSDGFTFSSGLALRALGRIDTARNDFDEAESRLLRALSAFEQCGAAFEAARTRADLAALFAHKSERKAARGYLAAALIGFRRAGAPRRIAEARRIHSIQFEQR</sequence>
<name>A0A1B1U914_9BRAD</name>
<organism evidence="5 6">
    <name type="scientific">Bradyrhizobium icense</name>
    <dbReference type="NCBI Taxonomy" id="1274631"/>
    <lineage>
        <taxon>Bacteria</taxon>
        <taxon>Pseudomonadati</taxon>
        <taxon>Pseudomonadota</taxon>
        <taxon>Alphaproteobacteria</taxon>
        <taxon>Hyphomicrobiales</taxon>
        <taxon>Nitrobacteraceae</taxon>
        <taxon>Bradyrhizobium</taxon>
    </lineage>
</organism>
<feature type="domain" description="Bacterial transcriptional activator" evidence="4">
    <location>
        <begin position="108"/>
        <end position="246"/>
    </location>
</feature>
<gene>
    <name evidence="5" type="ORF">LMTR13_02685</name>
</gene>
<dbReference type="InterPro" id="IPR005158">
    <property type="entry name" value="BTAD"/>
</dbReference>
<dbReference type="SMART" id="SM00028">
    <property type="entry name" value="TPR"/>
    <property type="match status" value="7"/>
</dbReference>
<dbReference type="AlphaFoldDB" id="A0A1B1U914"/>
<dbReference type="GO" id="GO:0005524">
    <property type="term" value="F:ATP binding"/>
    <property type="evidence" value="ECO:0007669"/>
    <property type="project" value="UniProtKB-KW"/>
</dbReference>
<dbReference type="OrthoDB" id="9785312at2"/>
<protein>
    <recommendedName>
        <fullName evidence="4">Bacterial transcriptional activator domain-containing protein</fullName>
    </recommendedName>
</protein>
<dbReference type="InterPro" id="IPR041664">
    <property type="entry name" value="AAA_16"/>
</dbReference>
<evidence type="ECO:0000259" key="4">
    <source>
        <dbReference type="SMART" id="SM01043"/>
    </source>
</evidence>
<evidence type="ECO:0000256" key="3">
    <source>
        <dbReference type="SAM" id="MobiDB-lite"/>
    </source>
</evidence>
<dbReference type="InterPro" id="IPR027417">
    <property type="entry name" value="P-loop_NTPase"/>
</dbReference>
<keyword evidence="6" id="KW-1185">Reference proteome</keyword>
<dbReference type="Gene3D" id="1.25.40.10">
    <property type="entry name" value="Tetratricopeptide repeat domain"/>
    <property type="match status" value="3"/>
</dbReference>
<dbReference type="SUPFAM" id="SSF52540">
    <property type="entry name" value="P-loop containing nucleoside triphosphate hydrolases"/>
    <property type="match status" value="1"/>
</dbReference>
<dbReference type="GO" id="GO:0004016">
    <property type="term" value="F:adenylate cyclase activity"/>
    <property type="evidence" value="ECO:0007669"/>
    <property type="project" value="TreeGrafter"/>
</dbReference>
<dbReference type="RefSeq" id="WP_065726558.1">
    <property type="nucleotide sequence ID" value="NZ_CP016428.1"/>
</dbReference>
<dbReference type="KEGG" id="bic:LMTR13_02685"/>
<proteinExistence type="predicted"/>
<accession>A0A1B1U914</accession>
<evidence type="ECO:0000256" key="1">
    <source>
        <dbReference type="ARBA" id="ARBA00022741"/>
    </source>
</evidence>
<dbReference type="InterPro" id="IPR036388">
    <property type="entry name" value="WH-like_DNA-bd_sf"/>
</dbReference>
<dbReference type="Proteomes" id="UP000092839">
    <property type="component" value="Chromosome"/>
</dbReference>